<name>A0A9W5RZT3_9BACL</name>
<sequence>MDTRNRGAVSSAVRWVLSAAVLMIILLYIPAPYVVLQPGVVESASPLVQSAAGRDEAADEGEWMVTTVYMSRQINLWTAVRAMWRSDREIYTTKSFLNGGTIGDYKVRMVVMMEDSQSQAIEAAYKQLGIGYELRPKALVVSRTAGDRSGFRPGDRIVGVNGEPAASAEELLALLQRGAGSASLRADVKRSGKAVKVAVDVPQEAADAPGGAAELLPALLGGVELTELRTVRPLDRAHAVTIAAG</sequence>
<keyword evidence="1" id="KW-0812">Transmembrane</keyword>
<dbReference type="InterPro" id="IPR036034">
    <property type="entry name" value="PDZ_sf"/>
</dbReference>
<dbReference type="PROSITE" id="PS50106">
    <property type="entry name" value="PDZ"/>
    <property type="match status" value="1"/>
</dbReference>
<keyword evidence="1" id="KW-1133">Transmembrane helix</keyword>
<dbReference type="RefSeq" id="WP_036667422.1">
    <property type="nucleotide sequence ID" value="NZ_KK082197.1"/>
</dbReference>
<dbReference type="Pfam" id="PF17820">
    <property type="entry name" value="PDZ_6"/>
    <property type="match status" value="1"/>
</dbReference>
<dbReference type="EMBL" id="JFHU01000237">
    <property type="protein sequence ID" value="EXX85222.1"/>
    <property type="molecule type" value="Genomic_DNA"/>
</dbReference>
<keyword evidence="1" id="KW-0472">Membrane</keyword>
<reference evidence="3 4" key="1">
    <citation type="submission" date="2014-02" db="EMBL/GenBank/DDBJ databases">
        <title>Genome sequence of Paenibacillus darwinianus reveals adaptive mechanisms for survival in Antarctic soils.</title>
        <authorList>
            <person name="Dsouza M."/>
            <person name="Taylor M.W."/>
            <person name="Turner S.J."/>
            <person name="Aislabie J."/>
        </authorList>
    </citation>
    <scope>NUCLEOTIDE SEQUENCE [LARGE SCALE GENOMIC DNA]</scope>
    <source>
        <strain evidence="3 4">CE1</strain>
    </source>
</reference>
<dbReference type="InterPro" id="IPR041489">
    <property type="entry name" value="PDZ_6"/>
</dbReference>
<gene>
    <name evidence="3" type="ORF">BG53_09155</name>
</gene>
<feature type="non-terminal residue" evidence="3">
    <location>
        <position position="245"/>
    </location>
</feature>
<dbReference type="Proteomes" id="UP000053750">
    <property type="component" value="Unassembled WGS sequence"/>
</dbReference>
<dbReference type="Gene3D" id="2.30.42.10">
    <property type="match status" value="1"/>
</dbReference>
<comment type="caution">
    <text evidence="3">The sequence shown here is derived from an EMBL/GenBank/DDBJ whole genome shotgun (WGS) entry which is preliminary data.</text>
</comment>
<protein>
    <recommendedName>
        <fullName evidence="2">PDZ domain-containing protein</fullName>
    </recommendedName>
</protein>
<evidence type="ECO:0000313" key="4">
    <source>
        <dbReference type="Proteomes" id="UP000053750"/>
    </source>
</evidence>
<accession>A0A9W5RZT3</accession>
<dbReference type="SUPFAM" id="SSF50156">
    <property type="entry name" value="PDZ domain-like"/>
    <property type="match status" value="1"/>
</dbReference>
<proteinExistence type="predicted"/>
<dbReference type="OrthoDB" id="2356897at2"/>
<organism evidence="3 4">
    <name type="scientific">Paenibacillus darwinianus</name>
    <dbReference type="NCBI Taxonomy" id="1380763"/>
    <lineage>
        <taxon>Bacteria</taxon>
        <taxon>Bacillati</taxon>
        <taxon>Bacillota</taxon>
        <taxon>Bacilli</taxon>
        <taxon>Bacillales</taxon>
        <taxon>Paenibacillaceae</taxon>
        <taxon>Paenibacillus</taxon>
    </lineage>
</organism>
<dbReference type="AlphaFoldDB" id="A0A9W5RZT3"/>
<keyword evidence="4" id="KW-1185">Reference proteome</keyword>
<dbReference type="InterPro" id="IPR001478">
    <property type="entry name" value="PDZ"/>
</dbReference>
<feature type="transmembrane region" description="Helical" evidence="1">
    <location>
        <begin position="12"/>
        <end position="31"/>
    </location>
</feature>
<evidence type="ECO:0000256" key="1">
    <source>
        <dbReference type="SAM" id="Phobius"/>
    </source>
</evidence>
<feature type="domain" description="PDZ" evidence="2">
    <location>
        <begin position="109"/>
        <end position="190"/>
    </location>
</feature>
<evidence type="ECO:0000313" key="3">
    <source>
        <dbReference type="EMBL" id="EXX85222.1"/>
    </source>
</evidence>
<evidence type="ECO:0000259" key="2">
    <source>
        <dbReference type="PROSITE" id="PS50106"/>
    </source>
</evidence>